<evidence type="ECO:0000313" key="2">
    <source>
        <dbReference type="Proteomes" id="UP000283269"/>
    </source>
</evidence>
<name>A0A409XGB9_PSICY</name>
<dbReference type="AlphaFoldDB" id="A0A409XGB9"/>
<accession>A0A409XGB9</accession>
<dbReference type="InParanoid" id="A0A409XGB9"/>
<protein>
    <submittedName>
        <fullName evidence="1">Uncharacterized protein</fullName>
    </submittedName>
</protein>
<evidence type="ECO:0000313" key="1">
    <source>
        <dbReference type="EMBL" id="PPQ89791.1"/>
    </source>
</evidence>
<gene>
    <name evidence="1" type="ORF">CVT25_008170</name>
</gene>
<reference evidence="1 2" key="1">
    <citation type="journal article" date="2018" name="Evol. Lett.">
        <title>Horizontal gene cluster transfer increased hallucinogenic mushroom diversity.</title>
        <authorList>
            <person name="Reynolds H.T."/>
            <person name="Vijayakumar V."/>
            <person name="Gluck-Thaler E."/>
            <person name="Korotkin H.B."/>
            <person name="Matheny P.B."/>
            <person name="Slot J.C."/>
        </authorList>
    </citation>
    <scope>NUCLEOTIDE SEQUENCE [LARGE SCALE GENOMIC DNA]</scope>
    <source>
        <strain evidence="1 2">2631</strain>
    </source>
</reference>
<dbReference type="EMBL" id="NHYD01001824">
    <property type="protein sequence ID" value="PPQ89791.1"/>
    <property type="molecule type" value="Genomic_DNA"/>
</dbReference>
<keyword evidence="2" id="KW-1185">Reference proteome</keyword>
<dbReference type="Proteomes" id="UP000283269">
    <property type="component" value="Unassembled WGS sequence"/>
</dbReference>
<sequence>MVGRQDDSTTRVQVQEVVVTKIQGQSPWLLLSGKMDECPKFVMDFSHSFVETSGAFSTASGDGFKRRPSSKPFAYRSFNAQMVDAFPETETEVMT</sequence>
<comment type="caution">
    <text evidence="1">The sequence shown here is derived from an EMBL/GenBank/DDBJ whole genome shotgun (WGS) entry which is preliminary data.</text>
</comment>
<organism evidence="1 2">
    <name type="scientific">Psilocybe cyanescens</name>
    <dbReference type="NCBI Taxonomy" id="93625"/>
    <lineage>
        <taxon>Eukaryota</taxon>
        <taxon>Fungi</taxon>
        <taxon>Dikarya</taxon>
        <taxon>Basidiomycota</taxon>
        <taxon>Agaricomycotina</taxon>
        <taxon>Agaricomycetes</taxon>
        <taxon>Agaricomycetidae</taxon>
        <taxon>Agaricales</taxon>
        <taxon>Agaricineae</taxon>
        <taxon>Strophariaceae</taxon>
        <taxon>Psilocybe</taxon>
    </lineage>
</organism>
<proteinExistence type="predicted"/>